<proteinExistence type="predicted"/>
<feature type="chain" id="PRO_5016454734" evidence="1">
    <location>
        <begin position="24"/>
        <end position="271"/>
    </location>
</feature>
<dbReference type="SUPFAM" id="SSF48452">
    <property type="entry name" value="TPR-like"/>
    <property type="match status" value="2"/>
</dbReference>
<evidence type="ECO:0000313" key="2">
    <source>
        <dbReference type="EMBL" id="BBD76693.1"/>
    </source>
</evidence>
<keyword evidence="1" id="KW-0732">Signal</keyword>
<evidence type="ECO:0000256" key="1">
    <source>
        <dbReference type="SAM" id="SignalP"/>
    </source>
</evidence>
<protein>
    <submittedName>
        <fullName evidence="2">Type IV pilus assembly protein</fullName>
    </submittedName>
</protein>
<gene>
    <name evidence="2" type="ORF">HPTL_0425</name>
</gene>
<dbReference type="Gene3D" id="1.25.40.10">
    <property type="entry name" value="Tetratricopeptide repeat domain"/>
    <property type="match status" value="1"/>
</dbReference>
<name>A0A2Z6DW74_HYDTE</name>
<dbReference type="Proteomes" id="UP000262004">
    <property type="component" value="Chromosome"/>
</dbReference>
<evidence type="ECO:0000313" key="3">
    <source>
        <dbReference type="Proteomes" id="UP000262004"/>
    </source>
</evidence>
<accession>A0A2Z6DW74</accession>
<dbReference type="KEGG" id="htl:HPTL_0425"/>
<dbReference type="Pfam" id="PF13432">
    <property type="entry name" value="TPR_16"/>
    <property type="match status" value="1"/>
</dbReference>
<dbReference type="AlphaFoldDB" id="A0A2Z6DW74"/>
<keyword evidence="3" id="KW-1185">Reference proteome</keyword>
<feature type="signal peptide" evidence="1">
    <location>
        <begin position="1"/>
        <end position="23"/>
    </location>
</feature>
<dbReference type="EMBL" id="AP018558">
    <property type="protein sequence ID" value="BBD76693.1"/>
    <property type="molecule type" value="Genomic_DNA"/>
</dbReference>
<dbReference type="PROSITE" id="PS51257">
    <property type="entry name" value="PROKAR_LIPOPROTEIN"/>
    <property type="match status" value="1"/>
</dbReference>
<reference evidence="2 3" key="1">
    <citation type="submission" date="2018-04" db="EMBL/GenBank/DDBJ databases">
        <title>Complete genome sequence of Hydrogenophilus thermoluteolus TH-1.</title>
        <authorList>
            <person name="Arai H."/>
        </authorList>
    </citation>
    <scope>NUCLEOTIDE SEQUENCE [LARGE SCALE GENOMIC DNA]</scope>
    <source>
        <strain evidence="2 3">TH-1</strain>
    </source>
</reference>
<sequence length="271" mass="30255">MKWRQVVCGVAAAFALAGCASVATPPRAGIAEGAYPAPLLDQTAERPQDKERKARIDLALAYLELGRVDVALDEIAKARALDASDPLVPYAWGLAHLALGDRATAEKSLEEAQRLAPNDPDILHALGSLRCSAGRFEEGLALLHQAAMNPYYPRRARSLANHAWCAWRAGDESAVQNEIDMALALQPDDFLVQVRALQWAARKRQWAIADRHLERLVQRAPDDPMVWWLAANLAHAKGDRLNEARWAERLRQEAPNRLETRKLERGEWESW</sequence>
<dbReference type="RefSeq" id="WP_119334511.1">
    <property type="nucleotide sequence ID" value="NZ_AP018558.1"/>
</dbReference>
<dbReference type="OrthoDB" id="9814042at2"/>
<organism evidence="2 3">
    <name type="scientific">Hydrogenophilus thermoluteolus</name>
    <name type="common">Pseudomonas hydrogenothermophila</name>
    <dbReference type="NCBI Taxonomy" id="297"/>
    <lineage>
        <taxon>Bacteria</taxon>
        <taxon>Pseudomonadati</taxon>
        <taxon>Pseudomonadota</taxon>
        <taxon>Hydrogenophilia</taxon>
        <taxon>Hydrogenophilales</taxon>
        <taxon>Hydrogenophilaceae</taxon>
        <taxon>Hydrogenophilus</taxon>
    </lineage>
</organism>
<dbReference type="InterPro" id="IPR011990">
    <property type="entry name" value="TPR-like_helical_dom_sf"/>
</dbReference>